<evidence type="ECO:0000313" key="4">
    <source>
        <dbReference type="Proteomes" id="UP001158576"/>
    </source>
</evidence>
<dbReference type="PANTHER" id="PTHR21549">
    <property type="entry name" value="MUTATED IN BLADDER CANCER 1"/>
    <property type="match status" value="1"/>
</dbReference>
<dbReference type="InterPro" id="IPR039902">
    <property type="entry name" value="CCDC148/CCDC112"/>
</dbReference>
<feature type="region of interest" description="Disordered" evidence="2">
    <location>
        <begin position="135"/>
        <end position="159"/>
    </location>
</feature>
<proteinExistence type="predicted"/>
<dbReference type="EMBL" id="OU015569">
    <property type="protein sequence ID" value="CAG5095510.1"/>
    <property type="molecule type" value="Genomic_DNA"/>
</dbReference>
<feature type="region of interest" description="Disordered" evidence="2">
    <location>
        <begin position="412"/>
        <end position="471"/>
    </location>
</feature>
<feature type="compositionally biased region" description="Polar residues" evidence="2">
    <location>
        <begin position="432"/>
        <end position="455"/>
    </location>
</feature>
<keyword evidence="4" id="KW-1185">Reference proteome</keyword>
<feature type="compositionally biased region" description="Basic and acidic residues" evidence="2">
    <location>
        <begin position="135"/>
        <end position="144"/>
    </location>
</feature>
<protein>
    <submittedName>
        <fullName evidence="3">Oidioi.mRNA.OKI2018_I69.XSR.g14218.t1.cds</fullName>
    </submittedName>
</protein>
<keyword evidence="1" id="KW-0175">Coiled coil</keyword>
<reference evidence="3 4" key="1">
    <citation type="submission" date="2021-04" db="EMBL/GenBank/DDBJ databases">
        <authorList>
            <person name="Bliznina A."/>
        </authorList>
    </citation>
    <scope>NUCLEOTIDE SEQUENCE [LARGE SCALE GENOMIC DNA]</scope>
</reference>
<sequence length="471" mass="55856">MVIHLKYRTIEADLTRFLSKNSHFQDQESAFEKIAEQYSSALIESNNRKRIIMGEMDQIKGQVKKCHEYTNCIIPDIPNEHVTAKFQQELEAAHSLVSEFKKLRTDEFEEICKQEASLKREIDVTIRRATEIERNKEVSHEKENHYKKRSLNTGNASNGRDQAVQQFQDYVAKHGHCGSWNMVDHSVFIKTWKRVCSQEYKDNVADVESLEHDSAVMDEFQQALPGRTMKDISDHLQWYQRYYKLEYGQRTAIQKWKKERKKRLEEYRSGQVKKAAVAHENNAKSNDKIDVIAAKKKARIEKWKQEKEQAEEQIRLQEIARKELEEKKKKKEIAERRKILQERDLQRQRDSDALKRVREQEKEMEIEYKRKKGAEANAKVKSLTARDIVSRQQQTRERQESERMKNIEKQIKETRRKQRNDQLADWDPTRVYQPTSSHQRRLMSTENPSQPTRTFILQPGGRAQASWRAGL</sequence>
<dbReference type="PANTHER" id="PTHR21549:SF0">
    <property type="entry name" value="COILED-COIL DOMAIN-CONTAINING PROTEIN 112"/>
    <property type="match status" value="1"/>
</dbReference>
<accession>A0ABN7SGD7</accession>
<gene>
    <name evidence="3" type="ORF">OKIOD_LOCUS5776</name>
</gene>
<dbReference type="Proteomes" id="UP001158576">
    <property type="component" value="Chromosome XSR"/>
</dbReference>
<evidence type="ECO:0000256" key="2">
    <source>
        <dbReference type="SAM" id="MobiDB-lite"/>
    </source>
</evidence>
<name>A0ABN7SGD7_OIKDI</name>
<evidence type="ECO:0000256" key="1">
    <source>
        <dbReference type="ARBA" id="ARBA00023054"/>
    </source>
</evidence>
<evidence type="ECO:0000313" key="3">
    <source>
        <dbReference type="EMBL" id="CAG5095510.1"/>
    </source>
</evidence>
<organism evidence="3 4">
    <name type="scientific">Oikopleura dioica</name>
    <name type="common">Tunicate</name>
    <dbReference type="NCBI Taxonomy" id="34765"/>
    <lineage>
        <taxon>Eukaryota</taxon>
        <taxon>Metazoa</taxon>
        <taxon>Chordata</taxon>
        <taxon>Tunicata</taxon>
        <taxon>Appendicularia</taxon>
        <taxon>Copelata</taxon>
        <taxon>Oikopleuridae</taxon>
        <taxon>Oikopleura</taxon>
    </lineage>
</organism>